<organism evidence="2 3">
    <name type="scientific">[Clostridium] fimetarium</name>
    <dbReference type="NCBI Taxonomy" id="99656"/>
    <lineage>
        <taxon>Bacteria</taxon>
        <taxon>Bacillati</taxon>
        <taxon>Bacillota</taxon>
        <taxon>Clostridia</taxon>
        <taxon>Lachnospirales</taxon>
        <taxon>Lachnospiraceae</taxon>
    </lineage>
</organism>
<dbReference type="Pfam" id="PF12679">
    <property type="entry name" value="ABC2_membrane_2"/>
    <property type="match status" value="1"/>
</dbReference>
<sequence>MRGYMAFVKKEFMENTRTYKLLILFAVFLIFGMMGPVIAKLTPELIKSMDLQGIPFTIPVPTAKDSYIQFFKNDGQMGLLILVLIFGGTLTREYTKGTLINVLTKGLPRKTVIFAKYTVGSILWTVSLVLSLLTTYGYTVYLFPNDNVYNIVPSVGCLWIFGLFLLAVIIFASTLVESSYSCLLITALILILLFTINIVPAIVPYNPVLLASGNVSMLEQGYDFSDVIKSLSVTIVAIVGLIWAAVIIFNKKKI</sequence>
<feature type="transmembrane region" description="Helical" evidence="1">
    <location>
        <begin position="77"/>
        <end position="94"/>
    </location>
</feature>
<dbReference type="EMBL" id="FOJI01000011">
    <property type="protein sequence ID" value="SEW34679.1"/>
    <property type="molecule type" value="Genomic_DNA"/>
</dbReference>
<protein>
    <submittedName>
        <fullName evidence="2">ABC-2 type transport system permease protein</fullName>
    </submittedName>
</protein>
<dbReference type="STRING" id="99656.SAMN05421659_111100"/>
<dbReference type="PANTHER" id="PTHR37305:SF1">
    <property type="entry name" value="MEMBRANE PROTEIN"/>
    <property type="match status" value="1"/>
</dbReference>
<proteinExistence type="predicted"/>
<accession>A0A1I0R3Y9</accession>
<reference evidence="2 3" key="1">
    <citation type="submission" date="2016-10" db="EMBL/GenBank/DDBJ databases">
        <authorList>
            <person name="de Groot N.N."/>
        </authorList>
    </citation>
    <scope>NUCLEOTIDE SEQUENCE [LARGE SCALE GENOMIC DNA]</scope>
    <source>
        <strain evidence="2 3">DSM 9179</strain>
    </source>
</reference>
<evidence type="ECO:0000313" key="3">
    <source>
        <dbReference type="Proteomes" id="UP000199701"/>
    </source>
</evidence>
<dbReference type="GO" id="GO:0140359">
    <property type="term" value="F:ABC-type transporter activity"/>
    <property type="evidence" value="ECO:0007669"/>
    <property type="project" value="InterPro"/>
</dbReference>
<feature type="transmembrane region" description="Helical" evidence="1">
    <location>
        <begin position="158"/>
        <end position="176"/>
    </location>
</feature>
<feature type="transmembrane region" description="Helical" evidence="1">
    <location>
        <begin position="114"/>
        <end position="138"/>
    </location>
</feature>
<dbReference type="AlphaFoldDB" id="A0A1I0R3Y9"/>
<dbReference type="GO" id="GO:0005886">
    <property type="term" value="C:plasma membrane"/>
    <property type="evidence" value="ECO:0007669"/>
    <property type="project" value="UniProtKB-SubCell"/>
</dbReference>
<keyword evidence="1" id="KW-0472">Membrane</keyword>
<feature type="transmembrane region" description="Helical" evidence="1">
    <location>
        <begin position="227"/>
        <end position="249"/>
    </location>
</feature>
<gene>
    <name evidence="2" type="ORF">SAMN05421659_111100</name>
</gene>
<dbReference type="Proteomes" id="UP000199701">
    <property type="component" value="Unassembled WGS sequence"/>
</dbReference>
<name>A0A1I0R3Y9_9FIRM</name>
<feature type="transmembrane region" description="Helical" evidence="1">
    <location>
        <begin position="183"/>
        <end position="207"/>
    </location>
</feature>
<keyword evidence="3" id="KW-1185">Reference proteome</keyword>
<evidence type="ECO:0000313" key="2">
    <source>
        <dbReference type="EMBL" id="SEW34679.1"/>
    </source>
</evidence>
<keyword evidence="1" id="KW-0812">Transmembrane</keyword>
<dbReference type="RefSeq" id="WP_092455152.1">
    <property type="nucleotide sequence ID" value="NZ_FOJI01000011.1"/>
</dbReference>
<dbReference type="OrthoDB" id="4187110at2"/>
<dbReference type="PANTHER" id="PTHR37305">
    <property type="entry name" value="INTEGRAL MEMBRANE PROTEIN-RELATED"/>
    <property type="match status" value="1"/>
</dbReference>
<evidence type="ECO:0000256" key="1">
    <source>
        <dbReference type="SAM" id="Phobius"/>
    </source>
</evidence>
<keyword evidence="1" id="KW-1133">Transmembrane helix</keyword>